<feature type="non-terminal residue" evidence="2">
    <location>
        <position position="93"/>
    </location>
</feature>
<gene>
    <name evidence="2" type="ORF">CALMAC_LOCUS13430</name>
</gene>
<name>A0A653D2E1_CALMS</name>
<sequence>MESEESEEWKTVNRRRRQNSTIVGTGEVSTMKCSIKAVPTLTYYHVFNLHPTISCEDVIQFLKTGFPEATCSQLISKHPENYASFKVRGWQGR</sequence>
<protein>
    <recommendedName>
        <fullName evidence="4">RRM domain-containing protein</fullName>
    </recommendedName>
</protein>
<dbReference type="OrthoDB" id="6781724at2759"/>
<evidence type="ECO:0000256" key="1">
    <source>
        <dbReference type="SAM" id="MobiDB-lite"/>
    </source>
</evidence>
<evidence type="ECO:0000313" key="3">
    <source>
        <dbReference type="Proteomes" id="UP000410492"/>
    </source>
</evidence>
<accession>A0A653D2E1</accession>
<evidence type="ECO:0000313" key="2">
    <source>
        <dbReference type="EMBL" id="VEN53719.1"/>
    </source>
</evidence>
<dbReference type="AlphaFoldDB" id="A0A653D2E1"/>
<dbReference type="EMBL" id="CAACVG010009625">
    <property type="protein sequence ID" value="VEN53719.1"/>
    <property type="molecule type" value="Genomic_DNA"/>
</dbReference>
<dbReference type="Proteomes" id="UP000410492">
    <property type="component" value="Unassembled WGS sequence"/>
</dbReference>
<organism evidence="2 3">
    <name type="scientific">Callosobruchus maculatus</name>
    <name type="common">Southern cowpea weevil</name>
    <name type="synonym">Pulse bruchid</name>
    <dbReference type="NCBI Taxonomy" id="64391"/>
    <lineage>
        <taxon>Eukaryota</taxon>
        <taxon>Metazoa</taxon>
        <taxon>Ecdysozoa</taxon>
        <taxon>Arthropoda</taxon>
        <taxon>Hexapoda</taxon>
        <taxon>Insecta</taxon>
        <taxon>Pterygota</taxon>
        <taxon>Neoptera</taxon>
        <taxon>Endopterygota</taxon>
        <taxon>Coleoptera</taxon>
        <taxon>Polyphaga</taxon>
        <taxon>Cucujiformia</taxon>
        <taxon>Chrysomeloidea</taxon>
        <taxon>Chrysomelidae</taxon>
        <taxon>Bruchinae</taxon>
        <taxon>Bruchini</taxon>
        <taxon>Callosobruchus</taxon>
    </lineage>
</organism>
<reference evidence="2 3" key="1">
    <citation type="submission" date="2019-01" db="EMBL/GenBank/DDBJ databases">
        <authorList>
            <person name="Sayadi A."/>
        </authorList>
    </citation>
    <scope>NUCLEOTIDE SEQUENCE [LARGE SCALE GENOMIC DNA]</scope>
</reference>
<proteinExistence type="predicted"/>
<evidence type="ECO:0008006" key="4">
    <source>
        <dbReference type="Google" id="ProtNLM"/>
    </source>
</evidence>
<feature type="region of interest" description="Disordered" evidence="1">
    <location>
        <begin position="1"/>
        <end position="20"/>
    </location>
</feature>
<keyword evidence="3" id="KW-1185">Reference proteome</keyword>